<evidence type="ECO:0000313" key="5">
    <source>
        <dbReference type="Proteomes" id="UP000188993"/>
    </source>
</evidence>
<keyword evidence="5" id="KW-1185">Reference proteome</keyword>
<dbReference type="InterPro" id="IPR042002">
    <property type="entry name" value="Sortase_C"/>
</dbReference>
<keyword evidence="3" id="KW-0472">Membrane</keyword>
<evidence type="ECO:0000256" key="1">
    <source>
        <dbReference type="ARBA" id="ARBA00022801"/>
    </source>
</evidence>
<dbReference type="SUPFAM" id="SSF63817">
    <property type="entry name" value="Sortase"/>
    <property type="match status" value="1"/>
</dbReference>
<dbReference type="STRING" id="708126.BW727_101306"/>
<evidence type="ECO:0008006" key="6">
    <source>
        <dbReference type="Google" id="ProtNLM"/>
    </source>
</evidence>
<dbReference type="Proteomes" id="UP000188993">
    <property type="component" value="Chromosome"/>
</dbReference>
<dbReference type="KEGG" id="jda:BW727_101306"/>
<sequence length="285" mass="32034">MNRKRNRKKWVLAFIFTVGLAIFLYPNIGKIYAEYSQLQIILDYKRQQADMDEQIKELELEKLQAYNHSLTADEFIYVDPFEEIEKEANQENIPKDKRLGKTLGHIEIPKLKIDIPIYKGTTDYILQNGIGLLEKSSLPIGGSSTHAALTGHRGLPQSELFTHLDDLQVGDDFLIHSLAGTLAYEVKTIKTVLPHETETLKIVPGEDLVTLITCTPYMINTHRILVTGTRVPYVPTAEEKDEGNATTVASNNKMVIILIVLGLGVIIAIIIFIIRKKQKSAGEQP</sequence>
<feature type="transmembrane region" description="Helical" evidence="3">
    <location>
        <begin position="254"/>
        <end position="274"/>
    </location>
</feature>
<dbReference type="GO" id="GO:0016787">
    <property type="term" value="F:hydrolase activity"/>
    <property type="evidence" value="ECO:0007669"/>
    <property type="project" value="UniProtKB-KW"/>
</dbReference>
<dbReference type="InterPro" id="IPR005754">
    <property type="entry name" value="Sortase"/>
</dbReference>
<dbReference type="InterPro" id="IPR023365">
    <property type="entry name" value="Sortase_dom-sf"/>
</dbReference>
<dbReference type="AlphaFoldDB" id="A0A1S6IQ39"/>
<evidence type="ECO:0000313" key="4">
    <source>
        <dbReference type="EMBL" id="AQS53673.1"/>
    </source>
</evidence>
<dbReference type="EMBL" id="CP019728">
    <property type="protein sequence ID" value="AQS53673.1"/>
    <property type="molecule type" value="Genomic_DNA"/>
</dbReference>
<organism evidence="4 5">
    <name type="scientific">Jeotgalibaca dankookensis</name>
    <dbReference type="NCBI Taxonomy" id="708126"/>
    <lineage>
        <taxon>Bacteria</taxon>
        <taxon>Bacillati</taxon>
        <taxon>Bacillota</taxon>
        <taxon>Bacilli</taxon>
        <taxon>Lactobacillales</taxon>
        <taxon>Carnobacteriaceae</taxon>
        <taxon>Jeotgalibaca</taxon>
    </lineage>
</organism>
<feature type="active site" description="Acyl-thioester intermediate" evidence="2">
    <location>
        <position position="214"/>
    </location>
</feature>
<evidence type="ECO:0000256" key="3">
    <source>
        <dbReference type="SAM" id="Phobius"/>
    </source>
</evidence>
<keyword evidence="3" id="KW-0812">Transmembrane</keyword>
<dbReference type="OrthoDB" id="1648028at2"/>
<dbReference type="NCBIfam" id="TIGR01076">
    <property type="entry name" value="sortase_fam"/>
    <property type="match status" value="1"/>
</dbReference>
<reference evidence="4 5" key="1">
    <citation type="journal article" date="2014" name="Int. J. Syst. Evol. Microbiol.">
        <title>Jeotgalibaca dankookensis gen. nov., sp. nov., a member of the family Carnobacteriaceae, isolated from seujeot (Korean traditional food).</title>
        <authorList>
            <person name="Lee D.G."/>
            <person name="Trujillo M.E."/>
            <person name="Kang H."/>
            <person name="Ahn T.Y."/>
        </authorList>
    </citation>
    <scope>NUCLEOTIDE SEQUENCE [LARGE SCALE GENOMIC DNA]</scope>
    <source>
        <strain evidence="4 5">EX-07</strain>
    </source>
</reference>
<accession>A0A1S6IQ39</accession>
<dbReference type="CDD" id="cd05827">
    <property type="entry name" value="Sortase_C"/>
    <property type="match status" value="1"/>
</dbReference>
<dbReference type="NCBIfam" id="NF033745">
    <property type="entry name" value="class_C_sortase"/>
    <property type="match status" value="1"/>
</dbReference>
<dbReference type="Pfam" id="PF04203">
    <property type="entry name" value="Sortase"/>
    <property type="match status" value="1"/>
</dbReference>
<evidence type="ECO:0000256" key="2">
    <source>
        <dbReference type="PIRSR" id="PIRSR605754-1"/>
    </source>
</evidence>
<feature type="active site" description="Proton donor/acceptor" evidence="2">
    <location>
        <position position="152"/>
    </location>
</feature>
<keyword evidence="1" id="KW-0378">Hydrolase</keyword>
<dbReference type="Gene3D" id="2.40.260.10">
    <property type="entry name" value="Sortase"/>
    <property type="match status" value="1"/>
</dbReference>
<name>A0A1S6IQ39_9LACT</name>
<dbReference type="RefSeq" id="WP_062468645.1">
    <property type="nucleotide sequence ID" value="NZ_BBYN01000009.1"/>
</dbReference>
<keyword evidence="3" id="KW-1133">Transmembrane helix</keyword>
<proteinExistence type="predicted"/>
<gene>
    <name evidence="4" type="ORF">BW727_101306</name>
</gene>
<protein>
    <recommendedName>
        <fullName evidence="6">Sortase A</fullName>
    </recommendedName>
</protein>